<dbReference type="InterPro" id="IPR051127">
    <property type="entry name" value="Fungal_SecMet_Regulators"/>
</dbReference>
<dbReference type="Pfam" id="PF04082">
    <property type="entry name" value="Fungal_trans"/>
    <property type="match status" value="1"/>
</dbReference>
<keyword evidence="7" id="KW-1185">Reference proteome</keyword>
<evidence type="ECO:0000313" key="7">
    <source>
        <dbReference type="Proteomes" id="UP000826661"/>
    </source>
</evidence>
<evidence type="ECO:0000256" key="4">
    <source>
        <dbReference type="SAM" id="MobiDB-lite"/>
    </source>
</evidence>
<dbReference type="PANTHER" id="PTHR47424">
    <property type="entry name" value="REGULATORY PROTEIN GAL4"/>
    <property type="match status" value="1"/>
</dbReference>
<dbReference type="CDD" id="cd12148">
    <property type="entry name" value="fungal_TF_MHR"/>
    <property type="match status" value="1"/>
</dbReference>
<evidence type="ECO:0000256" key="2">
    <source>
        <dbReference type="ARBA" id="ARBA00023163"/>
    </source>
</evidence>
<dbReference type="GO" id="GO:0006351">
    <property type="term" value="P:DNA-templated transcription"/>
    <property type="evidence" value="ECO:0007669"/>
    <property type="project" value="InterPro"/>
</dbReference>
<dbReference type="GO" id="GO:0008270">
    <property type="term" value="F:zinc ion binding"/>
    <property type="evidence" value="ECO:0007669"/>
    <property type="project" value="InterPro"/>
</dbReference>
<sequence>MAQRYLGVSQHGERELPITPQSATPPIPWVRGENSQIRTQRDASLAKRSHKLLWLIGRSEAVRLCDLYEREIGTIYPVVDMSDVKHNLHSLYSAYEAMNYSPGSHIPGVEALEKVVDGDVQTLKLILAMTLLAEGGGRHTMGEAMCKEVQQELVFPMGRLGELKDIENMALLGVSFYFMNDENQTWRMIGLAARLCIELGLHQAKTYQIHPNSKSSTRAITLFWDVYILDRRFSLSTGRPFAIQDIDIDPALPKLDNLSPYVRNMITFASIGSRVWASRIYIEGSGLHGERDKIAYLDFQIQQWSNALPSALRLFNTQTSSLEDINLATTPNTPLDFTGMGDKSLFIRALLYLRANELRILIHRPALHSSDSIQKNPLSARAAVDVARRSLNLLLYLCRLPTLHPMHHVCATHFLDSSLTVLLLAVSHAPETLGAEIRDQLLSALSLLEDLSTTTSHSESLWSTIRNYRGQVKRLGKMLQLEKIHSNQGTPAKDAFFTRTQDMEQLTTGFDMEDVPVFDWDIIAGQPLPEEWFSEMQEPRGQ</sequence>
<dbReference type="GO" id="GO:0000978">
    <property type="term" value="F:RNA polymerase II cis-regulatory region sequence-specific DNA binding"/>
    <property type="evidence" value="ECO:0007669"/>
    <property type="project" value="TreeGrafter"/>
</dbReference>
<dbReference type="GO" id="GO:0000435">
    <property type="term" value="P:positive regulation of transcription from RNA polymerase II promoter by galactose"/>
    <property type="evidence" value="ECO:0007669"/>
    <property type="project" value="TreeGrafter"/>
</dbReference>
<dbReference type="PANTHER" id="PTHR47424:SF5">
    <property type="entry name" value="ZN(II)2CYS6 TRANSCRIPTION FACTOR (EUROFUNG)"/>
    <property type="match status" value="1"/>
</dbReference>
<evidence type="ECO:0000256" key="3">
    <source>
        <dbReference type="ARBA" id="ARBA00023242"/>
    </source>
</evidence>
<reference evidence="6 7" key="1">
    <citation type="journal article" date="2021" name="BMC Genomics">
        <title>Telomere-to-telomere genome assembly of asparaginase-producing Trichoderma simmonsii.</title>
        <authorList>
            <person name="Chung D."/>
            <person name="Kwon Y.M."/>
            <person name="Yang Y."/>
        </authorList>
    </citation>
    <scope>NUCLEOTIDE SEQUENCE [LARGE SCALE GENOMIC DNA]</scope>
    <source>
        <strain evidence="6 7">GH-Sj1</strain>
    </source>
</reference>
<proteinExistence type="predicted"/>
<dbReference type="AlphaFoldDB" id="A0A8G0P969"/>
<accession>A0A8G0P969</accession>
<keyword evidence="2" id="KW-0804">Transcription</keyword>
<dbReference type="GO" id="GO:0005634">
    <property type="term" value="C:nucleus"/>
    <property type="evidence" value="ECO:0007669"/>
    <property type="project" value="TreeGrafter"/>
</dbReference>
<evidence type="ECO:0000259" key="5">
    <source>
        <dbReference type="SMART" id="SM00906"/>
    </source>
</evidence>
<dbReference type="EMBL" id="CP075864">
    <property type="protein sequence ID" value="QYS92746.1"/>
    <property type="molecule type" value="Genomic_DNA"/>
</dbReference>
<dbReference type="GO" id="GO:0000981">
    <property type="term" value="F:DNA-binding transcription factor activity, RNA polymerase II-specific"/>
    <property type="evidence" value="ECO:0007669"/>
    <property type="project" value="TreeGrafter"/>
</dbReference>
<gene>
    <name evidence="6" type="ORF">H0G86_000144</name>
</gene>
<dbReference type="InterPro" id="IPR007219">
    <property type="entry name" value="XnlR_reg_dom"/>
</dbReference>
<dbReference type="SMART" id="SM00906">
    <property type="entry name" value="Fungal_trans"/>
    <property type="match status" value="1"/>
</dbReference>
<keyword evidence="1" id="KW-0805">Transcription regulation</keyword>
<feature type="domain" description="Xylanolytic transcriptional activator regulatory" evidence="5">
    <location>
        <begin position="185"/>
        <end position="259"/>
    </location>
</feature>
<evidence type="ECO:0000256" key="1">
    <source>
        <dbReference type="ARBA" id="ARBA00023015"/>
    </source>
</evidence>
<keyword evidence="3" id="KW-0539">Nucleus</keyword>
<feature type="region of interest" description="Disordered" evidence="4">
    <location>
        <begin position="1"/>
        <end position="27"/>
    </location>
</feature>
<protein>
    <submittedName>
        <fullName evidence="6">Fungal_trans domain-containing protein</fullName>
    </submittedName>
</protein>
<organism evidence="6 7">
    <name type="scientific">Trichoderma simmonsii</name>
    <dbReference type="NCBI Taxonomy" id="1491479"/>
    <lineage>
        <taxon>Eukaryota</taxon>
        <taxon>Fungi</taxon>
        <taxon>Dikarya</taxon>
        <taxon>Ascomycota</taxon>
        <taxon>Pezizomycotina</taxon>
        <taxon>Sordariomycetes</taxon>
        <taxon>Hypocreomycetidae</taxon>
        <taxon>Hypocreales</taxon>
        <taxon>Hypocreaceae</taxon>
        <taxon>Trichoderma</taxon>
    </lineage>
</organism>
<name>A0A8G0P969_9HYPO</name>
<evidence type="ECO:0000313" key="6">
    <source>
        <dbReference type="EMBL" id="QYS92746.1"/>
    </source>
</evidence>
<dbReference type="Proteomes" id="UP000826661">
    <property type="component" value="Chromosome I"/>
</dbReference>